<dbReference type="EMBL" id="QJKJ01015593">
    <property type="protein sequence ID" value="RDX62269.1"/>
    <property type="molecule type" value="Genomic_DNA"/>
</dbReference>
<evidence type="ECO:0000313" key="2">
    <source>
        <dbReference type="EMBL" id="RDX62269.1"/>
    </source>
</evidence>
<protein>
    <submittedName>
        <fullName evidence="2">Uncharacterized protein</fullName>
    </submittedName>
</protein>
<feature type="non-terminal residue" evidence="2">
    <location>
        <position position="1"/>
    </location>
</feature>
<comment type="caution">
    <text evidence="2">The sequence shown here is derived from an EMBL/GenBank/DDBJ whole genome shotgun (WGS) entry which is preliminary data.</text>
</comment>
<organism evidence="2 3">
    <name type="scientific">Mucuna pruriens</name>
    <name type="common">Velvet bean</name>
    <name type="synonym">Dolichos pruriens</name>
    <dbReference type="NCBI Taxonomy" id="157652"/>
    <lineage>
        <taxon>Eukaryota</taxon>
        <taxon>Viridiplantae</taxon>
        <taxon>Streptophyta</taxon>
        <taxon>Embryophyta</taxon>
        <taxon>Tracheophyta</taxon>
        <taxon>Spermatophyta</taxon>
        <taxon>Magnoliopsida</taxon>
        <taxon>eudicotyledons</taxon>
        <taxon>Gunneridae</taxon>
        <taxon>Pentapetalae</taxon>
        <taxon>rosids</taxon>
        <taxon>fabids</taxon>
        <taxon>Fabales</taxon>
        <taxon>Fabaceae</taxon>
        <taxon>Papilionoideae</taxon>
        <taxon>50 kb inversion clade</taxon>
        <taxon>NPAAA clade</taxon>
        <taxon>indigoferoid/millettioid clade</taxon>
        <taxon>Phaseoleae</taxon>
        <taxon>Mucuna</taxon>
    </lineage>
</organism>
<keyword evidence="3" id="KW-1185">Reference proteome</keyword>
<name>A0A371E8E4_MUCPR</name>
<dbReference type="Proteomes" id="UP000257109">
    <property type="component" value="Unassembled WGS sequence"/>
</dbReference>
<dbReference type="InterPro" id="IPR036397">
    <property type="entry name" value="RNaseH_sf"/>
</dbReference>
<accession>A0A371E8E4</accession>
<proteinExistence type="predicted"/>
<feature type="region of interest" description="Disordered" evidence="1">
    <location>
        <begin position="119"/>
        <end position="143"/>
    </location>
</feature>
<reference evidence="2" key="1">
    <citation type="submission" date="2018-05" db="EMBL/GenBank/DDBJ databases">
        <title>Draft genome of Mucuna pruriens seed.</title>
        <authorList>
            <person name="Nnadi N.E."/>
            <person name="Vos R."/>
            <person name="Hasami M.H."/>
            <person name="Devisetty U.K."/>
            <person name="Aguiy J.C."/>
        </authorList>
    </citation>
    <scope>NUCLEOTIDE SEQUENCE [LARGE SCALE GENOMIC DNA]</scope>
    <source>
        <strain evidence="2">JCA_2017</strain>
    </source>
</reference>
<dbReference type="GO" id="GO:0003676">
    <property type="term" value="F:nucleic acid binding"/>
    <property type="evidence" value="ECO:0007669"/>
    <property type="project" value="InterPro"/>
</dbReference>
<sequence>MSRHRSQTILLEEADMPLQTPDHNSLRQQGLVHLSVDQRVSLTIKDKVVDHLSRAHQTNGQAELANRVILRGLRRRLEEEKGRWVEELPQPLSEAMKRSPQDELKSLSEAYDDLMPLSGVVKRTHQDESKSLRNATKRPTKMT</sequence>
<gene>
    <name evidence="2" type="ORF">CR513_59416</name>
</gene>
<evidence type="ECO:0000256" key="1">
    <source>
        <dbReference type="SAM" id="MobiDB-lite"/>
    </source>
</evidence>
<evidence type="ECO:0000313" key="3">
    <source>
        <dbReference type="Proteomes" id="UP000257109"/>
    </source>
</evidence>
<dbReference type="Gene3D" id="3.30.420.10">
    <property type="entry name" value="Ribonuclease H-like superfamily/Ribonuclease H"/>
    <property type="match status" value="1"/>
</dbReference>
<dbReference type="AlphaFoldDB" id="A0A371E8E4"/>